<organism evidence="4 5">
    <name type="scientific">Cercophora newfieldiana</name>
    <dbReference type="NCBI Taxonomy" id="92897"/>
    <lineage>
        <taxon>Eukaryota</taxon>
        <taxon>Fungi</taxon>
        <taxon>Dikarya</taxon>
        <taxon>Ascomycota</taxon>
        <taxon>Pezizomycotina</taxon>
        <taxon>Sordariomycetes</taxon>
        <taxon>Sordariomycetidae</taxon>
        <taxon>Sordariales</taxon>
        <taxon>Lasiosphaeriaceae</taxon>
        <taxon>Cercophora</taxon>
    </lineage>
</organism>
<gene>
    <name evidence="4" type="ORF">B0T16DRAFT_214458</name>
</gene>
<dbReference type="Pfam" id="PF12796">
    <property type="entry name" value="Ank_2"/>
    <property type="match status" value="2"/>
</dbReference>
<proteinExistence type="predicted"/>
<dbReference type="InterPro" id="IPR002110">
    <property type="entry name" value="Ankyrin_rpt"/>
</dbReference>
<dbReference type="PROSITE" id="PS50088">
    <property type="entry name" value="ANK_REPEAT"/>
    <property type="match status" value="4"/>
</dbReference>
<comment type="caution">
    <text evidence="4">The sequence shown here is derived from an EMBL/GenBank/DDBJ whole genome shotgun (WGS) entry which is preliminary data.</text>
</comment>
<sequence length="594" mass="64228">MSQCWPPSWNCSCCFPSFWCKDQTKQASTLGSTKAMKLFIQNAKDAQVMRQTILENGRETTKVLSIESRRKNEPRGIMLESGTTSDKILAVNIPDSPRQPSTEKMLVAELPSTSPASCDDGIDTALETNWTPLSLLGPSAQGLISEPRLSGGATASINSAETFDTSSKKKSPRALKKMFNKFHFELPAKPATDPRFLISQLSQACWEGNYDWAQSLLGEGVDVNGLDARHRPPLFYAISCGHLDIMKLLVDNGAQVGGYNGESSAMVVLAVFKDNIPVLQFLLDQSPPVSSECWHPKVSNCRTTPLSLAVEVGRLEAVKLLLDHGADVHETSRGRRLSPLCLAVDKGNADVVQLLLDHDASIDAADSVATWASHVTPLHIASYRGYDEILGALLSNGANITATCRRGGVTGVTALHLAANDKCVDKLVEWGAKVHAIDSKHQHPLSVAVQLRALSSVQALLGKGSPVNAQDYMRETALEIACKLFVQDAKAGVAANLDTYRDIVEELITGGANSGSKLKGARVVRAEYDRLRRSKKLHWGTEKKGLVELLNLVIEMVQNGAAEPPRKAANAVKSFFEGIVTESLLAKAVTGERS</sequence>
<dbReference type="PANTHER" id="PTHR24126:SF14">
    <property type="entry name" value="ANK_REP_REGION DOMAIN-CONTAINING PROTEIN"/>
    <property type="match status" value="1"/>
</dbReference>
<feature type="repeat" description="ANK" evidence="3">
    <location>
        <begin position="229"/>
        <end position="261"/>
    </location>
</feature>
<evidence type="ECO:0000256" key="1">
    <source>
        <dbReference type="ARBA" id="ARBA00022737"/>
    </source>
</evidence>
<dbReference type="AlphaFoldDB" id="A0AA40CJQ0"/>
<keyword evidence="2 3" id="KW-0040">ANK repeat</keyword>
<dbReference type="Pfam" id="PF00023">
    <property type="entry name" value="Ank"/>
    <property type="match status" value="1"/>
</dbReference>
<protein>
    <submittedName>
        <fullName evidence="4">Ankyrin repeat-containing domain protein</fullName>
    </submittedName>
</protein>
<feature type="repeat" description="ANK" evidence="3">
    <location>
        <begin position="335"/>
        <end position="367"/>
    </location>
</feature>
<keyword evidence="5" id="KW-1185">Reference proteome</keyword>
<dbReference type="Proteomes" id="UP001174936">
    <property type="component" value="Unassembled WGS sequence"/>
</dbReference>
<dbReference type="EMBL" id="JAULSV010000006">
    <property type="protein sequence ID" value="KAK0641421.1"/>
    <property type="molecule type" value="Genomic_DNA"/>
</dbReference>
<name>A0AA40CJQ0_9PEZI</name>
<dbReference type="SMART" id="SM00248">
    <property type="entry name" value="ANK"/>
    <property type="match status" value="9"/>
</dbReference>
<evidence type="ECO:0000256" key="3">
    <source>
        <dbReference type="PROSITE-ProRule" id="PRU00023"/>
    </source>
</evidence>
<keyword evidence="1" id="KW-0677">Repeat</keyword>
<evidence type="ECO:0000313" key="4">
    <source>
        <dbReference type="EMBL" id="KAK0641421.1"/>
    </source>
</evidence>
<evidence type="ECO:0000256" key="2">
    <source>
        <dbReference type="ARBA" id="ARBA00023043"/>
    </source>
</evidence>
<accession>A0AA40CJQ0</accession>
<dbReference type="PANTHER" id="PTHR24126">
    <property type="entry name" value="ANKYRIN REPEAT, PH AND SEC7 DOMAIN CONTAINING PROTEIN SECG-RELATED"/>
    <property type="match status" value="1"/>
</dbReference>
<feature type="repeat" description="ANK" evidence="3">
    <location>
        <begin position="301"/>
        <end position="333"/>
    </location>
</feature>
<evidence type="ECO:0000313" key="5">
    <source>
        <dbReference type="Proteomes" id="UP001174936"/>
    </source>
</evidence>
<feature type="repeat" description="ANK" evidence="3">
    <location>
        <begin position="373"/>
        <end position="405"/>
    </location>
</feature>
<dbReference type="PROSITE" id="PS50297">
    <property type="entry name" value="ANK_REP_REGION"/>
    <property type="match status" value="4"/>
</dbReference>
<dbReference type="SUPFAM" id="SSF48403">
    <property type="entry name" value="Ankyrin repeat"/>
    <property type="match status" value="1"/>
</dbReference>
<reference evidence="4" key="1">
    <citation type="submission" date="2023-06" db="EMBL/GenBank/DDBJ databases">
        <title>Genome-scale phylogeny and comparative genomics of the fungal order Sordariales.</title>
        <authorList>
            <consortium name="Lawrence Berkeley National Laboratory"/>
            <person name="Hensen N."/>
            <person name="Bonometti L."/>
            <person name="Westerberg I."/>
            <person name="Brannstrom I.O."/>
            <person name="Guillou S."/>
            <person name="Cros-Aarteil S."/>
            <person name="Calhoun S."/>
            <person name="Haridas S."/>
            <person name="Kuo A."/>
            <person name="Mondo S."/>
            <person name="Pangilinan J."/>
            <person name="Riley R."/>
            <person name="Labutti K."/>
            <person name="Andreopoulos B."/>
            <person name="Lipzen A."/>
            <person name="Chen C."/>
            <person name="Yanf M."/>
            <person name="Daum C."/>
            <person name="Ng V."/>
            <person name="Clum A."/>
            <person name="Steindorff A."/>
            <person name="Ohm R."/>
            <person name="Martin F."/>
            <person name="Silar P."/>
            <person name="Natvig D."/>
            <person name="Lalanne C."/>
            <person name="Gautier V."/>
            <person name="Ament-Velasquez S.L."/>
            <person name="Kruys A."/>
            <person name="Hutchinson M.I."/>
            <person name="Powell A.J."/>
            <person name="Barry K."/>
            <person name="Miller A.N."/>
            <person name="Grigoriev I.V."/>
            <person name="Debuchy R."/>
            <person name="Gladieux P."/>
            <person name="Thoren M.H."/>
            <person name="Johannesson H."/>
        </authorList>
    </citation>
    <scope>NUCLEOTIDE SEQUENCE</scope>
    <source>
        <strain evidence="4">SMH2532-1</strain>
    </source>
</reference>
<dbReference type="Gene3D" id="1.25.40.20">
    <property type="entry name" value="Ankyrin repeat-containing domain"/>
    <property type="match status" value="1"/>
</dbReference>
<dbReference type="InterPro" id="IPR036770">
    <property type="entry name" value="Ankyrin_rpt-contain_sf"/>
</dbReference>